<dbReference type="Pfam" id="PF00196">
    <property type="entry name" value="GerE"/>
    <property type="match status" value="1"/>
</dbReference>
<evidence type="ECO:0000256" key="2">
    <source>
        <dbReference type="ARBA" id="ARBA00023125"/>
    </source>
</evidence>
<evidence type="ECO:0000256" key="1">
    <source>
        <dbReference type="ARBA" id="ARBA00023015"/>
    </source>
</evidence>
<dbReference type="SUPFAM" id="SSF46894">
    <property type="entry name" value="C-terminal effector domain of the bipartite response regulators"/>
    <property type="match status" value="1"/>
</dbReference>
<dbReference type="PRINTS" id="PR00038">
    <property type="entry name" value="HTHLUXR"/>
</dbReference>
<dbReference type="InterPro" id="IPR005143">
    <property type="entry name" value="TF_LuxR_autoind-bd_dom"/>
</dbReference>
<dbReference type="EMBL" id="JANUGX010000001">
    <property type="protein sequence ID" value="MCS0587774.1"/>
    <property type="molecule type" value="Genomic_DNA"/>
</dbReference>
<keyword evidence="2" id="KW-0238">DNA-binding</keyword>
<dbReference type="Gene3D" id="3.30.450.80">
    <property type="entry name" value="Transcription factor LuxR-like, autoinducer-binding domain"/>
    <property type="match status" value="1"/>
</dbReference>
<proteinExistence type="predicted"/>
<evidence type="ECO:0000313" key="6">
    <source>
        <dbReference type="Proteomes" id="UP001205560"/>
    </source>
</evidence>
<accession>A0ABT2A0S0</accession>
<dbReference type="SUPFAM" id="SSF75516">
    <property type="entry name" value="Pheromone-binding domain of LuxR-like quorum-sensing transcription factors"/>
    <property type="match status" value="1"/>
</dbReference>
<protein>
    <submittedName>
        <fullName evidence="5">LuxR family transcriptional regulator</fullName>
    </submittedName>
</protein>
<keyword evidence="6" id="KW-1185">Reference proteome</keyword>
<evidence type="ECO:0000313" key="5">
    <source>
        <dbReference type="EMBL" id="MCS0587774.1"/>
    </source>
</evidence>
<dbReference type="InterPro" id="IPR036693">
    <property type="entry name" value="TF_LuxR_autoind-bd_dom_sf"/>
</dbReference>
<dbReference type="RefSeq" id="WP_258843605.1">
    <property type="nucleotide sequence ID" value="NZ_JANUGX010000001.1"/>
</dbReference>
<dbReference type="InterPro" id="IPR036388">
    <property type="entry name" value="WH-like_DNA-bd_sf"/>
</dbReference>
<comment type="caution">
    <text evidence="5">The sequence shown here is derived from an EMBL/GenBank/DDBJ whole genome shotgun (WGS) entry which is preliminary data.</text>
</comment>
<dbReference type="InterPro" id="IPR000792">
    <property type="entry name" value="Tscrpt_reg_LuxR_C"/>
</dbReference>
<dbReference type="Proteomes" id="UP001205560">
    <property type="component" value="Unassembled WGS sequence"/>
</dbReference>
<name>A0ABT2A0S0_9BURK</name>
<dbReference type="PANTHER" id="PTHR44688">
    <property type="entry name" value="DNA-BINDING TRANSCRIPTIONAL ACTIVATOR DEVR_DOSR"/>
    <property type="match status" value="1"/>
</dbReference>
<dbReference type="PROSITE" id="PS50043">
    <property type="entry name" value="HTH_LUXR_2"/>
    <property type="match status" value="1"/>
</dbReference>
<evidence type="ECO:0000256" key="3">
    <source>
        <dbReference type="ARBA" id="ARBA00023163"/>
    </source>
</evidence>
<dbReference type="InterPro" id="IPR016032">
    <property type="entry name" value="Sig_transdc_resp-reg_C-effctor"/>
</dbReference>
<dbReference type="PANTHER" id="PTHR44688:SF16">
    <property type="entry name" value="DNA-BINDING TRANSCRIPTIONAL ACTIVATOR DEVR_DOSR"/>
    <property type="match status" value="1"/>
</dbReference>
<dbReference type="PROSITE" id="PS00622">
    <property type="entry name" value="HTH_LUXR_1"/>
    <property type="match status" value="1"/>
</dbReference>
<dbReference type="Pfam" id="PF03472">
    <property type="entry name" value="Autoind_bind"/>
    <property type="match status" value="1"/>
</dbReference>
<evidence type="ECO:0000259" key="4">
    <source>
        <dbReference type="PROSITE" id="PS50043"/>
    </source>
</evidence>
<keyword evidence="1" id="KW-0805">Transcription regulation</keyword>
<dbReference type="Gene3D" id="1.10.10.10">
    <property type="entry name" value="Winged helix-like DNA-binding domain superfamily/Winged helix DNA-binding domain"/>
    <property type="match status" value="1"/>
</dbReference>
<keyword evidence="3" id="KW-0804">Transcription</keyword>
<organism evidence="5 6">
    <name type="scientific">Massilia norwichensis</name>
    <dbReference type="NCBI Taxonomy" id="1442366"/>
    <lineage>
        <taxon>Bacteria</taxon>
        <taxon>Pseudomonadati</taxon>
        <taxon>Pseudomonadota</taxon>
        <taxon>Betaproteobacteria</taxon>
        <taxon>Burkholderiales</taxon>
        <taxon>Oxalobacteraceae</taxon>
        <taxon>Telluria group</taxon>
        <taxon>Massilia</taxon>
    </lineage>
</organism>
<dbReference type="CDD" id="cd06170">
    <property type="entry name" value="LuxR_C_like"/>
    <property type="match status" value="1"/>
</dbReference>
<sequence>MMTVELDELMHCDTASSWGEALFSLGRHYGFDKVLFAMSGSRHARLEHAFFQTNYPRQWRDRYEAERLAYVDPLVSHCLSSTLPLVWQADTFRSPAQRAMYDDGCVHGIRAGVSFPVHGPNGEFGMLSFACDPDAAQSAFKSDFAREVAALLPELALVRDHVFASGVRFCPPATHEAAPRLTPRELEVLNWVMVGKSSWEISKITGCSEATVNFHMGNIRQKFNVNTRQQAVVRAISLGLITPEDHHR</sequence>
<feature type="domain" description="HTH luxR-type" evidence="4">
    <location>
        <begin position="174"/>
        <end position="239"/>
    </location>
</feature>
<reference evidence="5 6" key="1">
    <citation type="submission" date="2022-08" db="EMBL/GenBank/DDBJ databases">
        <title>Reclassification of Massilia species as members of the genera Telluria, Duganella, Pseudoduganella, Mokoshia gen. nov. and Zemynaea gen. nov. using orthogonal and non-orthogonal genome-based approaches.</title>
        <authorList>
            <person name="Bowman J.P."/>
        </authorList>
    </citation>
    <scope>NUCLEOTIDE SEQUENCE [LARGE SCALE GENOMIC DNA]</scope>
    <source>
        <strain evidence="5 6">LMG 28164</strain>
    </source>
</reference>
<gene>
    <name evidence="5" type="ORF">NX782_00980</name>
</gene>
<dbReference type="SMART" id="SM00421">
    <property type="entry name" value="HTH_LUXR"/>
    <property type="match status" value="1"/>
</dbReference>